<sequence length="303" mass="33336">MARLGFRFWWAQPHNRALAADADVIVLMYYTAAGIWAQHHSLLNYHLLRPPSTCMDLIVPTSDPTEVELELPPGWLEADVPPSSFLSVNMDTSMEGFDSPETGRDFSSNSVLSSSNNISVDVWSAADNFTWNPDVLSSPASPPRFSKHGRIRRRLPRTGLPRTGLNYEATQQRHERNFRTVATQTEPSQILNETKDQSASNGLVLSYDRSQGVSPPSSQLLSESFPGQLYTPVESLPVISGQLSEDNDGPGASGLSSGDIFSLVNLVTALHEQNNIISTMAAQQHGRLKDILALLHRHFASTN</sequence>
<dbReference type="OrthoDB" id="10662353at2759"/>
<gene>
    <name evidence="1" type="ORF">D9611_003811</name>
</gene>
<organism evidence="1 2">
    <name type="scientific">Ephemerocybe angulata</name>
    <dbReference type="NCBI Taxonomy" id="980116"/>
    <lineage>
        <taxon>Eukaryota</taxon>
        <taxon>Fungi</taxon>
        <taxon>Dikarya</taxon>
        <taxon>Basidiomycota</taxon>
        <taxon>Agaricomycotina</taxon>
        <taxon>Agaricomycetes</taxon>
        <taxon>Agaricomycetidae</taxon>
        <taxon>Agaricales</taxon>
        <taxon>Agaricineae</taxon>
        <taxon>Psathyrellaceae</taxon>
        <taxon>Ephemerocybe</taxon>
    </lineage>
</organism>
<dbReference type="EMBL" id="JAACJK010000219">
    <property type="protein sequence ID" value="KAF5316978.1"/>
    <property type="molecule type" value="Genomic_DNA"/>
</dbReference>
<reference evidence="1 2" key="1">
    <citation type="journal article" date="2020" name="ISME J.">
        <title>Uncovering the hidden diversity of litter-decomposition mechanisms in mushroom-forming fungi.</title>
        <authorList>
            <person name="Floudas D."/>
            <person name="Bentzer J."/>
            <person name="Ahren D."/>
            <person name="Johansson T."/>
            <person name="Persson P."/>
            <person name="Tunlid A."/>
        </authorList>
    </citation>
    <scope>NUCLEOTIDE SEQUENCE [LARGE SCALE GENOMIC DNA]</scope>
    <source>
        <strain evidence="1 2">CBS 175.51</strain>
    </source>
</reference>
<keyword evidence="2" id="KW-1185">Reference proteome</keyword>
<accession>A0A8H5EYR6</accession>
<protein>
    <submittedName>
        <fullName evidence="1">Uncharacterized protein</fullName>
    </submittedName>
</protein>
<dbReference type="AlphaFoldDB" id="A0A8H5EYR6"/>
<name>A0A8H5EYR6_9AGAR</name>
<comment type="caution">
    <text evidence="1">The sequence shown here is derived from an EMBL/GenBank/DDBJ whole genome shotgun (WGS) entry which is preliminary data.</text>
</comment>
<proteinExistence type="predicted"/>
<evidence type="ECO:0000313" key="2">
    <source>
        <dbReference type="Proteomes" id="UP000541558"/>
    </source>
</evidence>
<dbReference type="Proteomes" id="UP000541558">
    <property type="component" value="Unassembled WGS sequence"/>
</dbReference>
<evidence type="ECO:0000313" key="1">
    <source>
        <dbReference type="EMBL" id="KAF5316978.1"/>
    </source>
</evidence>